<dbReference type="EMBL" id="PVTZ01000014">
    <property type="protein sequence ID" value="PRZ12367.1"/>
    <property type="molecule type" value="Genomic_DNA"/>
</dbReference>
<gene>
    <name evidence="1" type="ORF">CLV36_11431</name>
</gene>
<protein>
    <recommendedName>
        <fullName evidence="3">Helicase ATP-binding domain-containing protein</fullName>
    </recommendedName>
</protein>
<dbReference type="SUPFAM" id="SSF52540">
    <property type="entry name" value="P-loop containing nucleoside triphosphate hydrolases"/>
    <property type="match status" value="1"/>
</dbReference>
<evidence type="ECO:0008006" key="3">
    <source>
        <dbReference type="Google" id="ProtNLM"/>
    </source>
</evidence>
<dbReference type="RefSeq" id="WP_106343125.1">
    <property type="nucleotide sequence ID" value="NZ_PVTZ01000014.1"/>
</dbReference>
<dbReference type="InterPro" id="IPR027417">
    <property type="entry name" value="P-loop_NTPase"/>
</dbReference>
<proteinExistence type="predicted"/>
<evidence type="ECO:0000313" key="2">
    <source>
        <dbReference type="Proteomes" id="UP000238836"/>
    </source>
</evidence>
<dbReference type="Proteomes" id="UP000238836">
    <property type="component" value="Unassembled WGS sequence"/>
</dbReference>
<keyword evidence="2" id="KW-1185">Reference proteome</keyword>
<reference evidence="1 2" key="1">
    <citation type="submission" date="2018-03" db="EMBL/GenBank/DDBJ databases">
        <title>Genomic Encyclopedia of Archaeal and Bacterial Type Strains, Phase II (KMG-II): from individual species to whole genera.</title>
        <authorList>
            <person name="Goeker M."/>
        </authorList>
    </citation>
    <scope>NUCLEOTIDE SEQUENCE [LARGE SCALE GENOMIC DNA]</scope>
    <source>
        <strain evidence="1 2">RHA1</strain>
    </source>
</reference>
<comment type="caution">
    <text evidence="1">The sequence shown here is derived from an EMBL/GenBank/DDBJ whole genome shotgun (WGS) entry which is preliminary data.</text>
</comment>
<name>A0ABX5EN82_9BACL</name>
<organism evidence="1 2">
    <name type="scientific">Laceyella sediminis</name>
    <dbReference type="NCBI Taxonomy" id="573074"/>
    <lineage>
        <taxon>Bacteria</taxon>
        <taxon>Bacillati</taxon>
        <taxon>Bacillota</taxon>
        <taxon>Bacilli</taxon>
        <taxon>Bacillales</taxon>
        <taxon>Thermoactinomycetaceae</taxon>
        <taxon>Laceyella</taxon>
    </lineage>
</organism>
<evidence type="ECO:0000313" key="1">
    <source>
        <dbReference type="EMBL" id="PRZ12367.1"/>
    </source>
</evidence>
<sequence>MSRSNFFDLFKDFGFMDGKLQRIFGDVFKTQHEKYQDYVRDITFIELLFYSFQVIFDKSQFSYKSTISMMIGHDDIVFRDLNYDLAMLKRVRSLMKDTYSRKQIMQIVETVYSEIPSEWRLYDIKDSELIVLKVPKYEPDRVLTYQQVINDKEAIRHLENKRKFISDKYENKEVYVPLKTEGFKVKKKVSQLFEKEWLEKEHTFPLTELINKRKMNKKDASDLNNFLPNRQLYEEMGISYLDRYHALKAYKIQNRKLADKPTDFYFTGEINHVIATTGAGKGTLTHGLIYRQCKQGKKKIMYFTENTKQTMKEKERFEQWGLKVGVIVGKSNLANYQTGFIKNKAPLVNHPFEVFQKHSDSVETLSPDCLLRKVLKLDEDTSNPCQNLCIEGRKKRVVCPAYEICGYHHRFKALMEADIWIGTPESFLRTKAPYAWDKYERNFLELGVLWSDLIIIDEVDQIQMRLDQAFLGDLNISTDKPDDRVINEVFSEYLFNLIPRVVKSSTNDVFVHNYIEKATNLRQLFNYMYGQIFTNQQIVNYIYNKLFTPYSLLKSWHNKHISKDEKSFECLLRKMQAKSKVDKMDTSILWTTAKRLQNICGSIISEKKLSDEKSVIIDDCFRSLGLLSNLQSEEKETKYLYQDFELILFLFLSEQLLRHLRSRYENFMKRAKFSVDKRMSINNFYFKKDDSSLFTPDALTDSFMAYRLKKADDKKKHYSLVAHEYRGVGRKLLSDLPRLFEGVEDFAYPALLILSATSDFLDSSYYGVKVPPNWLLENTNQEDQKIKITLCPIADISGAQDQKKAIQGATLKLINSGFFDEQIKSLKQMHQEEKQLLKRKLLLSETEEEQARMAEEFERISAEVSPCLGLVVNSYQKAEWIADTFKQHGFKFKFKVLYSEKPYYDGKTIQRQDYHVSTLEVEQLHKEEPEVFVFVRPALARGYNILAGENTSRSLLRTIVYYERPHPIPGDFKDVIMTIHSNLDQYKNELAKANKYFYEAQKDLHRKAFKDLHELFSSDESFANMDSDQQKIASTNELVTTIQLSGRGQRGGTSLHLFFLDNKMIPATVAQNSEVLIEDDEGSMIVHWKKSLTEMADELTVRVNKAWVEALLNIEIKYIYMRGS</sequence>
<accession>A0ABX5EN82</accession>